<protein>
    <submittedName>
        <fullName evidence="1">Furry homolog a</fullName>
    </submittedName>
</protein>
<feature type="non-terminal residue" evidence="1">
    <location>
        <position position="1"/>
    </location>
</feature>
<sequence>VSEDSQQQVKKGFRVSEILGTPHSYRHSILVSYINIAK</sequence>
<reference evidence="1" key="1">
    <citation type="submission" date="2016-05" db="EMBL/GenBank/DDBJ databases">
        <authorList>
            <person name="Lavstsen T."/>
            <person name="Jespersen J.S."/>
        </authorList>
    </citation>
    <scope>NUCLEOTIDE SEQUENCE</scope>
    <source>
        <tissue evidence="1">Brain</tissue>
    </source>
</reference>
<proteinExistence type="predicted"/>
<reference evidence="1" key="2">
    <citation type="submission" date="2016-06" db="EMBL/GenBank/DDBJ databases">
        <title>The genome of a short-lived fish provides insights into sex chromosome evolution and the genetic control of aging.</title>
        <authorList>
            <person name="Reichwald K."/>
            <person name="Felder M."/>
            <person name="Petzold A."/>
            <person name="Koch P."/>
            <person name="Groth M."/>
            <person name="Platzer M."/>
        </authorList>
    </citation>
    <scope>NUCLEOTIDE SEQUENCE</scope>
    <source>
        <tissue evidence="1">Brain</tissue>
    </source>
</reference>
<name>A0A1A8VBB4_NOTFU</name>
<accession>A0A1A8VBB4</accession>
<gene>
    <name evidence="1" type="primary">FRYA</name>
</gene>
<dbReference type="AlphaFoldDB" id="A0A1A8VBB4"/>
<organism evidence="1">
    <name type="scientific">Nothobranchius furzeri</name>
    <name type="common">Turquoise killifish</name>
    <dbReference type="NCBI Taxonomy" id="105023"/>
    <lineage>
        <taxon>Eukaryota</taxon>
        <taxon>Metazoa</taxon>
        <taxon>Chordata</taxon>
        <taxon>Craniata</taxon>
        <taxon>Vertebrata</taxon>
        <taxon>Euteleostomi</taxon>
        <taxon>Actinopterygii</taxon>
        <taxon>Neopterygii</taxon>
        <taxon>Teleostei</taxon>
        <taxon>Neoteleostei</taxon>
        <taxon>Acanthomorphata</taxon>
        <taxon>Ovalentaria</taxon>
        <taxon>Atherinomorphae</taxon>
        <taxon>Cyprinodontiformes</taxon>
        <taxon>Nothobranchiidae</taxon>
        <taxon>Nothobranchius</taxon>
    </lineage>
</organism>
<evidence type="ECO:0000313" key="1">
    <source>
        <dbReference type="EMBL" id="SBS56867.1"/>
    </source>
</evidence>
<dbReference type="EMBL" id="HAEJ01016410">
    <property type="protein sequence ID" value="SBS56867.1"/>
    <property type="molecule type" value="Transcribed_RNA"/>
</dbReference>